<dbReference type="GO" id="GO:0020037">
    <property type="term" value="F:heme binding"/>
    <property type="evidence" value="ECO:0007669"/>
    <property type="project" value="TreeGrafter"/>
</dbReference>
<protein>
    <submittedName>
        <fullName evidence="15">Cytochrome b561</fullName>
    </submittedName>
</protein>
<keyword evidence="9 13" id="KW-1133">Transmembrane helix</keyword>
<comment type="cofactor">
    <cofactor evidence="1">
        <name>heme b</name>
        <dbReference type="ChEBI" id="CHEBI:60344"/>
    </cofactor>
</comment>
<reference evidence="16" key="1">
    <citation type="submission" date="2016-10" db="EMBL/GenBank/DDBJ databases">
        <authorList>
            <person name="Varghese N."/>
            <person name="Submissions S."/>
        </authorList>
    </citation>
    <scope>NUCLEOTIDE SEQUENCE [LARGE SCALE GENOMIC DNA]</scope>
    <source>
        <strain evidence="16">LMG 26416</strain>
    </source>
</reference>
<evidence type="ECO:0000256" key="2">
    <source>
        <dbReference type="ARBA" id="ARBA00004651"/>
    </source>
</evidence>
<keyword evidence="3" id="KW-0813">Transport</keyword>
<evidence type="ECO:0000256" key="8">
    <source>
        <dbReference type="ARBA" id="ARBA00022982"/>
    </source>
</evidence>
<evidence type="ECO:0000256" key="3">
    <source>
        <dbReference type="ARBA" id="ARBA00022448"/>
    </source>
</evidence>
<evidence type="ECO:0000256" key="11">
    <source>
        <dbReference type="ARBA" id="ARBA00023136"/>
    </source>
</evidence>
<dbReference type="GO" id="GO:0046872">
    <property type="term" value="F:metal ion binding"/>
    <property type="evidence" value="ECO:0007669"/>
    <property type="project" value="UniProtKB-KW"/>
</dbReference>
<feature type="transmembrane region" description="Helical" evidence="13">
    <location>
        <begin position="12"/>
        <end position="34"/>
    </location>
</feature>
<evidence type="ECO:0000313" key="15">
    <source>
        <dbReference type="EMBL" id="SEK58168.1"/>
    </source>
</evidence>
<evidence type="ECO:0000256" key="9">
    <source>
        <dbReference type="ARBA" id="ARBA00022989"/>
    </source>
</evidence>
<keyword evidence="10" id="KW-0408">Iron</keyword>
<evidence type="ECO:0000256" key="6">
    <source>
        <dbReference type="ARBA" id="ARBA00022692"/>
    </source>
</evidence>
<feature type="domain" description="Cytochrome b561 bacterial/Ni-hydrogenase" evidence="14">
    <location>
        <begin position="13"/>
        <end position="182"/>
    </location>
</feature>
<keyword evidence="7" id="KW-0479">Metal-binding</keyword>
<accession>A0A1H7I6V0</accession>
<feature type="transmembrane region" description="Helical" evidence="13">
    <location>
        <begin position="98"/>
        <end position="126"/>
    </location>
</feature>
<dbReference type="SUPFAM" id="SSF81342">
    <property type="entry name" value="Transmembrane di-heme cytochromes"/>
    <property type="match status" value="1"/>
</dbReference>
<dbReference type="GO" id="GO:0009055">
    <property type="term" value="F:electron transfer activity"/>
    <property type="evidence" value="ECO:0007669"/>
    <property type="project" value="InterPro"/>
</dbReference>
<dbReference type="OrthoDB" id="8536275at2"/>
<dbReference type="InterPro" id="IPR052168">
    <property type="entry name" value="Cytochrome_b561_oxidase"/>
</dbReference>
<evidence type="ECO:0000256" key="5">
    <source>
        <dbReference type="ARBA" id="ARBA00022617"/>
    </source>
</evidence>
<dbReference type="PANTHER" id="PTHR30529">
    <property type="entry name" value="CYTOCHROME B561"/>
    <property type="match status" value="1"/>
</dbReference>
<feature type="transmembrane region" description="Helical" evidence="13">
    <location>
        <begin position="54"/>
        <end position="72"/>
    </location>
</feature>
<dbReference type="RefSeq" id="WP_090546211.1">
    <property type="nucleotide sequence ID" value="NZ_FNSR01000001.1"/>
</dbReference>
<evidence type="ECO:0000256" key="7">
    <source>
        <dbReference type="ARBA" id="ARBA00022723"/>
    </source>
</evidence>
<keyword evidence="6 13" id="KW-0812">Transmembrane</keyword>
<sequence>MTADPERLPPAGWTRTAIALHWLIALLMICAFGLGWVMTDIHGITPTKLRYYSWHKWLGVTVFAFAALRVLWRATHRAPPPPAMPAWQRQAAHGVHGLLYLLMFAVPLSGYLFSSAANVQVVYLGIVPLPMLIAPDPALKTVLRDVHVALNYTLAVLVVLHVAAALKHQWFDRDGLLSRMIPFIGRGRT</sequence>
<evidence type="ECO:0000256" key="1">
    <source>
        <dbReference type="ARBA" id="ARBA00001970"/>
    </source>
</evidence>
<comment type="similarity">
    <text evidence="12">Belongs to the cytochrome b561 family.</text>
</comment>
<gene>
    <name evidence="15" type="ORF">SAMN05192542_102588</name>
</gene>
<dbReference type="PANTHER" id="PTHR30529:SF1">
    <property type="entry name" value="CYTOCHROME B561 HOMOLOG 2"/>
    <property type="match status" value="1"/>
</dbReference>
<dbReference type="Pfam" id="PF01292">
    <property type="entry name" value="Ni_hydr_CYTB"/>
    <property type="match status" value="1"/>
</dbReference>
<keyword evidence="5" id="KW-0349">Heme</keyword>
<dbReference type="AlphaFoldDB" id="A0A1H7I6V0"/>
<feature type="transmembrane region" description="Helical" evidence="13">
    <location>
        <begin position="146"/>
        <end position="166"/>
    </location>
</feature>
<organism evidence="15 16">
    <name type="scientific">Paraburkholderia caballeronis</name>
    <dbReference type="NCBI Taxonomy" id="416943"/>
    <lineage>
        <taxon>Bacteria</taxon>
        <taxon>Pseudomonadati</taxon>
        <taxon>Pseudomonadota</taxon>
        <taxon>Betaproteobacteria</taxon>
        <taxon>Burkholderiales</taxon>
        <taxon>Burkholderiaceae</taxon>
        <taxon>Paraburkholderia</taxon>
    </lineage>
</organism>
<evidence type="ECO:0000256" key="10">
    <source>
        <dbReference type="ARBA" id="ARBA00023004"/>
    </source>
</evidence>
<proteinExistence type="inferred from homology"/>
<dbReference type="EMBL" id="FOAJ01000002">
    <property type="protein sequence ID" value="SEK58168.1"/>
    <property type="molecule type" value="Genomic_DNA"/>
</dbReference>
<evidence type="ECO:0000259" key="14">
    <source>
        <dbReference type="Pfam" id="PF01292"/>
    </source>
</evidence>
<dbReference type="GO" id="GO:0005886">
    <property type="term" value="C:plasma membrane"/>
    <property type="evidence" value="ECO:0007669"/>
    <property type="project" value="UniProtKB-SubCell"/>
</dbReference>
<dbReference type="InterPro" id="IPR011577">
    <property type="entry name" value="Cyt_b561_bac/Ni-Hgenase"/>
</dbReference>
<evidence type="ECO:0000256" key="13">
    <source>
        <dbReference type="SAM" id="Phobius"/>
    </source>
</evidence>
<evidence type="ECO:0000313" key="16">
    <source>
        <dbReference type="Proteomes" id="UP000199120"/>
    </source>
</evidence>
<keyword evidence="16" id="KW-1185">Reference proteome</keyword>
<dbReference type="InterPro" id="IPR016174">
    <property type="entry name" value="Di-haem_cyt_TM"/>
</dbReference>
<dbReference type="STRING" id="416943.SAMN05445871_3091"/>
<keyword evidence="8" id="KW-0249">Electron transport</keyword>
<evidence type="ECO:0000256" key="4">
    <source>
        <dbReference type="ARBA" id="ARBA00022475"/>
    </source>
</evidence>
<comment type="subcellular location">
    <subcellularLocation>
        <location evidence="2">Cell membrane</location>
        <topology evidence="2">Multi-pass membrane protein</topology>
    </subcellularLocation>
</comment>
<keyword evidence="11 13" id="KW-0472">Membrane</keyword>
<evidence type="ECO:0000256" key="12">
    <source>
        <dbReference type="ARBA" id="ARBA00037975"/>
    </source>
</evidence>
<name>A0A1H7I6V0_9BURK</name>
<dbReference type="Proteomes" id="UP000199120">
    <property type="component" value="Unassembled WGS sequence"/>
</dbReference>
<dbReference type="GO" id="GO:0022904">
    <property type="term" value="P:respiratory electron transport chain"/>
    <property type="evidence" value="ECO:0007669"/>
    <property type="project" value="InterPro"/>
</dbReference>
<keyword evidence="4" id="KW-1003">Cell membrane</keyword>